<dbReference type="WBParaSite" id="maker-uti_cns_0013059-snap-gene-0.3-mRNA-1">
    <property type="protein sequence ID" value="maker-uti_cns_0013059-snap-gene-0.3-mRNA-1"/>
    <property type="gene ID" value="maker-uti_cns_0013059-snap-gene-0.3"/>
</dbReference>
<proteinExistence type="predicted"/>
<evidence type="ECO:0000313" key="3">
    <source>
        <dbReference type="Proteomes" id="UP000095280"/>
    </source>
</evidence>
<dbReference type="InterPro" id="IPR057366">
    <property type="entry name" value="TRPM-like"/>
</dbReference>
<accession>A0A1I8IIJ0</accession>
<dbReference type="AlphaFoldDB" id="A0A1I8IIJ0"/>
<protein>
    <submittedName>
        <fullName evidence="4">ANK_REP_REGION domain-containing protein</fullName>
    </submittedName>
</protein>
<evidence type="ECO:0000256" key="1">
    <source>
        <dbReference type="SAM" id="MobiDB-lite"/>
    </source>
</evidence>
<organism evidence="3 4">
    <name type="scientific">Macrostomum lignano</name>
    <dbReference type="NCBI Taxonomy" id="282301"/>
    <lineage>
        <taxon>Eukaryota</taxon>
        <taxon>Metazoa</taxon>
        <taxon>Spiralia</taxon>
        <taxon>Lophotrochozoa</taxon>
        <taxon>Platyhelminthes</taxon>
        <taxon>Rhabditophora</taxon>
        <taxon>Macrostomorpha</taxon>
        <taxon>Macrostomida</taxon>
        <taxon>Macrostomidae</taxon>
        <taxon>Macrostomum</taxon>
    </lineage>
</organism>
<evidence type="ECO:0000313" key="4">
    <source>
        <dbReference type="WBParaSite" id="maker-uti_cns_0013059-snap-gene-0.3-mRNA-1"/>
    </source>
</evidence>
<evidence type="ECO:0000259" key="2">
    <source>
        <dbReference type="Pfam" id="PF25508"/>
    </source>
</evidence>
<sequence length="100" mass="11442">MLAALRENQVGFVKLFVQQGFRLDRFVTVRLLETLTSLFTRFRACLDAATGLRNTCCLNLSCVGQLLQSLAGKRYKTPYPTEQPHQHEKHLSARQWSSET</sequence>
<feature type="domain" description="TRPM-like" evidence="2">
    <location>
        <begin position="1"/>
        <end position="93"/>
    </location>
</feature>
<name>A0A1I8IIJ0_9PLAT</name>
<keyword evidence="3" id="KW-1185">Reference proteome</keyword>
<dbReference type="Pfam" id="PF25508">
    <property type="entry name" value="TRPM2"/>
    <property type="match status" value="1"/>
</dbReference>
<dbReference type="Proteomes" id="UP000095280">
    <property type="component" value="Unplaced"/>
</dbReference>
<feature type="region of interest" description="Disordered" evidence="1">
    <location>
        <begin position="77"/>
        <end position="100"/>
    </location>
</feature>
<reference evidence="4" key="1">
    <citation type="submission" date="2016-11" db="UniProtKB">
        <authorList>
            <consortium name="WormBaseParasite"/>
        </authorList>
    </citation>
    <scope>IDENTIFICATION</scope>
</reference>